<comment type="caution">
    <text evidence="1">The sequence shown here is derived from an EMBL/GenBank/DDBJ whole genome shotgun (WGS) entry which is preliminary data.</text>
</comment>
<keyword evidence="2" id="KW-1185">Reference proteome</keyword>
<dbReference type="Gene3D" id="1.10.287.1080">
    <property type="entry name" value="MazG-like"/>
    <property type="match status" value="1"/>
</dbReference>
<dbReference type="EMBL" id="JAILYJ010000003">
    <property type="protein sequence ID" value="MBY4629180.1"/>
    <property type="molecule type" value="Genomic_DNA"/>
</dbReference>
<dbReference type="CDD" id="cd11538">
    <property type="entry name" value="NTP-PPase_u1"/>
    <property type="match status" value="1"/>
</dbReference>
<evidence type="ECO:0000313" key="1">
    <source>
        <dbReference type="EMBL" id="MBY4629180.1"/>
    </source>
</evidence>
<proteinExistence type="predicted"/>
<dbReference type="SUPFAM" id="SSF101386">
    <property type="entry name" value="all-alpha NTP pyrophosphatases"/>
    <property type="match status" value="1"/>
</dbReference>
<dbReference type="RefSeq" id="WP_222138978.1">
    <property type="nucleotide sequence ID" value="NZ_JAILYJ010000003.1"/>
</dbReference>
<accession>A0ABS7LWF8</accession>
<evidence type="ECO:0000313" key="2">
    <source>
        <dbReference type="Proteomes" id="UP000733858"/>
    </source>
</evidence>
<dbReference type="Proteomes" id="UP000733858">
    <property type="component" value="Unassembled WGS sequence"/>
</dbReference>
<gene>
    <name evidence="1" type="ORF">K6M89_07595</name>
</gene>
<organism evidence="1 2">
    <name type="scientific">Rhizobium croatiense</name>
    <dbReference type="NCBI Taxonomy" id="2867516"/>
    <lineage>
        <taxon>Bacteria</taxon>
        <taxon>Pseudomonadati</taxon>
        <taxon>Pseudomonadota</taxon>
        <taxon>Alphaproteobacteria</taxon>
        <taxon>Hyphomicrobiales</taxon>
        <taxon>Rhizobiaceae</taxon>
        <taxon>Rhizobium/Agrobacterium group</taxon>
        <taxon>Rhizobium</taxon>
    </lineage>
</organism>
<sequence>MLRRLADQFETSSAAHVAANGIERDADWFLLKLQEEMGELTQAWNRLTGRGRAKGRSPEGMRRDLADETADLLGHLLLFARRNDIDLAAAIERKWLFQPGGAAEELRHAGCMNQSSL</sequence>
<protein>
    <submittedName>
        <fullName evidence="1">Pyrophosphatase</fullName>
    </submittedName>
</protein>
<name>A0ABS7LWF8_9HYPH</name>
<reference evidence="1 2" key="1">
    <citation type="submission" date="2021-08" db="EMBL/GenBank/DDBJ databases">
        <title>Rhizobium croatiense sp. nov. and Rhizobium redzepovicii sp. nov., two new species isolated from nodules of Phaseolus vulgaris in Croatia.</title>
        <authorList>
            <person name="Rajnovic I."/>
            <person name="Ramirez-Bahena M.H."/>
            <person name="Kajic S."/>
            <person name="Igual M.J."/>
            <person name="Peix A."/>
            <person name="Velazquez E."/>
            <person name="Sikora S."/>
        </authorList>
    </citation>
    <scope>NUCLEOTIDE SEQUENCE [LARGE SCALE GENOMIC DNA]</scope>
    <source>
        <strain evidence="1 2">13T</strain>
    </source>
</reference>